<feature type="transmembrane region" description="Helical" evidence="1">
    <location>
        <begin position="810"/>
        <end position="829"/>
    </location>
</feature>
<sequence>MTTLNAPFSLPSCNGISDLLHPQSSVREGFISRIQARTKSGKNGSKKARQERNALYQSKLSAMDLKSKVGQNTYNAIQANPTLKGLPRFFGVKLAGADSLQHGSTKPSDDAWQTEGHTMFFSALGVPGKPVKFNDGWISADDVNLSPDGSVYNIDTTDADNRKLGFYLDFADPQAPTGSLTTPQGIYHLSLQPFAVQFDVSVSLNAGAYYSSGTQQLKWDETSDTWKNATWNAKSMVFSYDTVTIPDPFKKTLVNEVSFQDPEDPDHPFELTKDDFPTKYTTVADGTIGDGVVYMTINVAAADDVPQPTSARATQAVQSVYPIMATFKFDDFGDSFTGAYMVPNSTTVYAVTGVGIINYAAGNPDEIQRPMMATAQSNANGIQNLNLAAIPGVVNGTSAGAAAGDTPRPKPSFATSIEPAKNGFHLQQLDVAPASSSNLIVNGLLGLNPMLPSPAGSSSPYYDAVAQVANQDFNDILCYYMDDDIRTTFVQAGPYNISDPKVQQIATDSNMNEAFYKQLQVPYVTTSLSGATNVPESAYCNGLRAQKQLQDLPANSPIYKRHTDALYRHRFKLRFSIIKQYLEDQKQTDYTAQMQGAAGVMKEELASRAKGISDPNALKAAQDDIDGLLKWATDNKLYWAFNLYYWCEHFFIPTLYAQSVNGLQSSTISMKLKSLSTTFGMLEGTQNNPNGKTFQQAFNELLRVFQMSTIIPQLVDLEGFSEDFDSILKSMLQEFYDENVNNPNPDIAKQAALAKQLLADDNARQGFYNNIIATMRVASTLASWAYIVKVFGDFNETQGWWKKLVNAGELASTFMMFTCGIMLVVCSLGPSWKTMTPAQRTNFVTTAVLVVLVLATKLATTNGLARWFLRTREDAMAMQGEDLTVWTKMFGRNAGEFLANCVGAVLAGVCLVLSATDVANATDPLQKAMDSMMIISSSLQLLAIAASWIVSAGFVTAEATVAIVTTVASWLGPAALAFAVIGIIIMIVWQCLHKDPPNPVQDFIDKHAAPAGLKMPYQTEIDYMNAVPEDPNSISLNGIDFGARINSGSPTVGFLQLGPSGSVTPPTWTLGTSTDVTYLPDTCWSVKTDSAGISRVSTYITTEQQLLQTIYLTVLDDGMVGFAPPPAKETTDSSGKVTPVDPQVYGQQLKQQQWSIVCQAEGTKITRMLNGKSQTFTKSAYFSIRNGTNQLYLQTTETGGYQIVLGIPPQGFFGTPLVGTYPGWQLSMDSIGPPPLSYSKNPWTLSTTQTDESNTPMFNGPTSSPITWSITPALPSWLQLVGSGDNQGVVMQVAGVQAPVTPATEYTVTASIVIAGKRMSQSTAFTVSVIAPPAPAPPS</sequence>
<keyword evidence="1" id="KW-0812">Transmembrane</keyword>
<dbReference type="EMBL" id="JAVHNQ010000007">
    <property type="protein sequence ID" value="KAK6341139.1"/>
    <property type="molecule type" value="Genomic_DNA"/>
</dbReference>
<proteinExistence type="predicted"/>
<keyword evidence="3" id="KW-1185">Reference proteome</keyword>
<organism evidence="2 3">
    <name type="scientific">Orbilia brochopaga</name>
    <dbReference type="NCBI Taxonomy" id="3140254"/>
    <lineage>
        <taxon>Eukaryota</taxon>
        <taxon>Fungi</taxon>
        <taxon>Dikarya</taxon>
        <taxon>Ascomycota</taxon>
        <taxon>Pezizomycotina</taxon>
        <taxon>Orbiliomycetes</taxon>
        <taxon>Orbiliales</taxon>
        <taxon>Orbiliaceae</taxon>
        <taxon>Orbilia</taxon>
    </lineage>
</organism>
<name>A0AAV9UFR3_9PEZI</name>
<dbReference type="Proteomes" id="UP001375240">
    <property type="component" value="Unassembled WGS sequence"/>
</dbReference>
<keyword evidence="1" id="KW-0472">Membrane</keyword>
<feature type="transmembrane region" description="Helical" evidence="1">
    <location>
        <begin position="970"/>
        <end position="989"/>
    </location>
</feature>
<gene>
    <name evidence="2" type="ORF">TWF696_008226</name>
</gene>
<comment type="caution">
    <text evidence="2">The sequence shown here is derived from an EMBL/GenBank/DDBJ whole genome shotgun (WGS) entry which is preliminary data.</text>
</comment>
<evidence type="ECO:0000256" key="1">
    <source>
        <dbReference type="SAM" id="Phobius"/>
    </source>
</evidence>
<accession>A0AAV9UFR3</accession>
<feature type="transmembrane region" description="Helical" evidence="1">
    <location>
        <begin position="941"/>
        <end position="964"/>
    </location>
</feature>
<protein>
    <submittedName>
        <fullName evidence="2">Uncharacterized protein</fullName>
    </submittedName>
</protein>
<reference evidence="2 3" key="1">
    <citation type="submission" date="2019-10" db="EMBL/GenBank/DDBJ databases">
        <authorList>
            <person name="Palmer J.M."/>
        </authorList>
    </citation>
    <scope>NUCLEOTIDE SEQUENCE [LARGE SCALE GENOMIC DNA]</scope>
    <source>
        <strain evidence="2 3">TWF696</strain>
    </source>
</reference>
<keyword evidence="1" id="KW-1133">Transmembrane helix</keyword>
<evidence type="ECO:0000313" key="2">
    <source>
        <dbReference type="EMBL" id="KAK6341139.1"/>
    </source>
</evidence>
<feature type="transmembrane region" description="Helical" evidence="1">
    <location>
        <begin position="841"/>
        <end position="860"/>
    </location>
</feature>
<feature type="transmembrane region" description="Helical" evidence="1">
    <location>
        <begin position="897"/>
        <end position="920"/>
    </location>
</feature>
<evidence type="ECO:0000313" key="3">
    <source>
        <dbReference type="Proteomes" id="UP001375240"/>
    </source>
</evidence>